<protein>
    <submittedName>
        <fullName evidence="2">Uncharacterized protein</fullName>
    </submittedName>
</protein>
<feature type="region of interest" description="Disordered" evidence="1">
    <location>
        <begin position="49"/>
        <end position="71"/>
    </location>
</feature>
<feature type="region of interest" description="Disordered" evidence="1">
    <location>
        <begin position="130"/>
        <end position="179"/>
    </location>
</feature>
<sequence>MATTQVTTTPLMRISLILEVAMKARYTHRELKLSQSNQSLIDLPSEIQGESWHSEAAEDSERRTEHSGKGEIMQRRHVQELFKCALDGFCPLFKSILVTPEHQRQLRRQAAENLEKTIVDLFHEEQRTGRGWFDEGEHTTSPQKELHIEKRVKLNERLKKDTRRAPNGKRSRDHDVGVK</sequence>
<evidence type="ECO:0000313" key="3">
    <source>
        <dbReference type="Proteomes" id="UP000054144"/>
    </source>
</evidence>
<feature type="compositionally biased region" description="Basic and acidic residues" evidence="1">
    <location>
        <begin position="52"/>
        <end position="71"/>
    </location>
</feature>
<dbReference type="AlphaFoldDB" id="A0A0D7A378"/>
<feature type="compositionally biased region" description="Basic residues" evidence="1">
    <location>
        <begin position="160"/>
        <end position="169"/>
    </location>
</feature>
<gene>
    <name evidence="2" type="ORF">FISHEDRAFT_61187</name>
</gene>
<accession>A0A0D7A378</accession>
<feature type="compositionally biased region" description="Basic and acidic residues" evidence="1">
    <location>
        <begin position="170"/>
        <end position="179"/>
    </location>
</feature>
<dbReference type="EMBL" id="KN882048">
    <property type="protein sequence ID" value="KIY45472.1"/>
    <property type="molecule type" value="Genomic_DNA"/>
</dbReference>
<dbReference type="Proteomes" id="UP000054144">
    <property type="component" value="Unassembled WGS sequence"/>
</dbReference>
<evidence type="ECO:0000256" key="1">
    <source>
        <dbReference type="SAM" id="MobiDB-lite"/>
    </source>
</evidence>
<evidence type="ECO:0000313" key="2">
    <source>
        <dbReference type="EMBL" id="KIY45472.1"/>
    </source>
</evidence>
<organism evidence="2 3">
    <name type="scientific">Fistulina hepatica ATCC 64428</name>
    <dbReference type="NCBI Taxonomy" id="1128425"/>
    <lineage>
        <taxon>Eukaryota</taxon>
        <taxon>Fungi</taxon>
        <taxon>Dikarya</taxon>
        <taxon>Basidiomycota</taxon>
        <taxon>Agaricomycotina</taxon>
        <taxon>Agaricomycetes</taxon>
        <taxon>Agaricomycetidae</taxon>
        <taxon>Agaricales</taxon>
        <taxon>Fistulinaceae</taxon>
        <taxon>Fistulina</taxon>
    </lineage>
</organism>
<name>A0A0D7A378_9AGAR</name>
<proteinExistence type="predicted"/>
<keyword evidence="3" id="KW-1185">Reference proteome</keyword>
<reference evidence="2 3" key="1">
    <citation type="journal article" date="2015" name="Fungal Genet. Biol.">
        <title>Evolution of novel wood decay mechanisms in Agaricales revealed by the genome sequences of Fistulina hepatica and Cylindrobasidium torrendii.</title>
        <authorList>
            <person name="Floudas D."/>
            <person name="Held B.W."/>
            <person name="Riley R."/>
            <person name="Nagy L.G."/>
            <person name="Koehler G."/>
            <person name="Ransdell A.S."/>
            <person name="Younus H."/>
            <person name="Chow J."/>
            <person name="Chiniquy J."/>
            <person name="Lipzen A."/>
            <person name="Tritt A."/>
            <person name="Sun H."/>
            <person name="Haridas S."/>
            <person name="LaButti K."/>
            <person name="Ohm R.A."/>
            <person name="Kues U."/>
            <person name="Blanchette R.A."/>
            <person name="Grigoriev I.V."/>
            <person name="Minto R.E."/>
            <person name="Hibbett D.S."/>
        </authorList>
    </citation>
    <scope>NUCLEOTIDE SEQUENCE [LARGE SCALE GENOMIC DNA]</scope>
    <source>
        <strain evidence="2 3">ATCC 64428</strain>
    </source>
</reference>
<feature type="compositionally biased region" description="Basic and acidic residues" evidence="1">
    <location>
        <begin position="130"/>
        <end position="159"/>
    </location>
</feature>